<dbReference type="SUPFAM" id="SSF103515">
    <property type="entry name" value="Autotransporter"/>
    <property type="match status" value="1"/>
</dbReference>
<dbReference type="Gene3D" id="2.40.128.130">
    <property type="entry name" value="Autotransporter beta-domain"/>
    <property type="match status" value="1"/>
</dbReference>
<organism evidence="3 4">
    <name type="scientific">Altericroceibacterium endophyticum</name>
    <dbReference type="NCBI Taxonomy" id="1808508"/>
    <lineage>
        <taxon>Bacteria</taxon>
        <taxon>Pseudomonadati</taxon>
        <taxon>Pseudomonadota</taxon>
        <taxon>Alphaproteobacteria</taxon>
        <taxon>Sphingomonadales</taxon>
        <taxon>Erythrobacteraceae</taxon>
        <taxon>Altericroceibacterium</taxon>
    </lineage>
</organism>
<accession>A0A6I4T6R8</accession>
<feature type="signal peptide" evidence="1">
    <location>
        <begin position="1"/>
        <end position="25"/>
    </location>
</feature>
<proteinExistence type="predicted"/>
<keyword evidence="4" id="KW-1185">Reference proteome</keyword>
<dbReference type="EMBL" id="WTYT01000003">
    <property type="protein sequence ID" value="MXO65515.1"/>
    <property type="molecule type" value="Genomic_DNA"/>
</dbReference>
<dbReference type="OrthoDB" id="7423155at2"/>
<dbReference type="Pfam" id="PF03797">
    <property type="entry name" value="Autotransporter"/>
    <property type="match status" value="1"/>
</dbReference>
<feature type="domain" description="Autotransporter" evidence="2">
    <location>
        <begin position="1557"/>
        <end position="1838"/>
    </location>
</feature>
<reference evidence="3 4" key="1">
    <citation type="submission" date="2019-12" db="EMBL/GenBank/DDBJ databases">
        <title>Genomic-based taxomic classification of the family Erythrobacteraceae.</title>
        <authorList>
            <person name="Xu L."/>
        </authorList>
    </citation>
    <scope>NUCLEOTIDE SEQUENCE [LARGE SCALE GENOMIC DNA]</scope>
    <source>
        <strain evidence="3 4">LMG 29518</strain>
    </source>
</reference>
<gene>
    <name evidence="3" type="ORF">GRI91_07090</name>
</gene>
<comment type="caution">
    <text evidence="3">The sequence shown here is derived from an EMBL/GenBank/DDBJ whole genome shotgun (WGS) entry which is preliminary data.</text>
</comment>
<dbReference type="Proteomes" id="UP000438476">
    <property type="component" value="Unassembled WGS sequence"/>
</dbReference>
<dbReference type="InterPro" id="IPR036709">
    <property type="entry name" value="Autotransporte_beta_dom_sf"/>
</dbReference>
<evidence type="ECO:0000259" key="2">
    <source>
        <dbReference type="PROSITE" id="PS51208"/>
    </source>
</evidence>
<dbReference type="SMART" id="SM00869">
    <property type="entry name" value="Autotransporter"/>
    <property type="match status" value="1"/>
</dbReference>
<evidence type="ECO:0000313" key="3">
    <source>
        <dbReference type="EMBL" id="MXO65515.1"/>
    </source>
</evidence>
<keyword evidence="1" id="KW-0732">Signal</keyword>
<evidence type="ECO:0000256" key="1">
    <source>
        <dbReference type="SAM" id="SignalP"/>
    </source>
</evidence>
<protein>
    <submittedName>
        <fullName evidence="3">Autotransporter domain-containing protein</fullName>
    </submittedName>
</protein>
<dbReference type="PROSITE" id="PS51208">
    <property type="entry name" value="AUTOTRANSPORTER"/>
    <property type="match status" value="1"/>
</dbReference>
<dbReference type="InterPro" id="IPR005546">
    <property type="entry name" value="Autotransporte_beta"/>
</dbReference>
<evidence type="ECO:0000313" key="4">
    <source>
        <dbReference type="Proteomes" id="UP000438476"/>
    </source>
</evidence>
<sequence>MNRNMRRILAAGVSLGALTASPAFADHVPATDGTVAGSVEEDNTSASITETLDITTADGFSGDVDRTAGLPATAVSVTSEASGQFGQAYDAAGGTATDATVDATITAGEDVNILAYAAVTTSGAANAIISAGVFQDLTGDDGATGSITNSAAMGIYATAIANPASATTLPNNVTADANIVSGVSQVVSASDGAASASFANAEDASLLITANAEARANTQATAEALVGTAILQTVVGDSASADLANAGAIEISAGAVAAAASATATATDIANANAQINNGIRLSANAMAGSGPAAASFANDGSVSVLASADAEADEATATAGSSYAASLMAMGEAATATFANNADATFAAAVNANATGSDAGVTGNLQDVFGVLAQAGSDDAVASLTNDGAISLTVAAGADSTAESGAGANATGGVARAVNVTAGANGDGNAAAASFSNAGSFTVDIDSVAEADEANAVANANSFDNLVSVSGTGNAGADANASVTNDGTFTLTLDAKATGTSTAEANASGPAAAFYVDSGSTNGDAVAALTNNGSLTFAYAADAAANSAEATAAAGEAFIVSATGSVSGIDLADASASVVNAASATMGVDAKASAAGEAGADADARAFGGMVSANSDNGDAIATLQNDGALSLTAVATAMSTNAEGTANDAAANASIGTLGYSFDVDAQATDEGNGTATFANSGSVDVSASASAVADDAAQANATARGARVNATANDDPDKLALASFDNAGTITVSGDAAAEGDSAEATARGFSLAAMNASAVAVSDPSGGATAEFVNGSDAEATYTLNAAADAADGNAAANANIASTPLGVIVATADADDNNALSNVQNDGAIDVVVTGTANAVEGNADANARINSVVYQSANLDVNADDDFSSTVSLSNGGTISADISAVATAADDDSTANETAMAMAALGGTGNQAGIFQTAQGSTVTLDNAGTIDFAVSANATGEEAAQAFTVADGIDQFAGGEEASVSLNNAENAVISVTGAAVATADEANAATFTRGVGQSASATTASVAFSNAGTFTAAGTATANGAATNTGTGLGAFAYADVEGVNQSLNGDEQTAVFANSGTFNVTALANATNTDTEATAGAAFAVAEGYTVEDDFALDVTNSGTMNVSAEANGVAAGRARATAIQAVATGDAATGTIVNDGTISAMATVTGGLGQEVGTGTTVQNVGVDTAIARGIHVNGAENTATVTNNGTISVVATNDGAGTTDAIITEAANSFPFDGPAYAPAAATGILFTGGTGTTGTAPTGTAVINNSGVITAQLVNDGVIEFGTAINVENAPNAVQVNLLGGGNIYGNIELSDDDAITVSGGETSFEGIVNSDGVLDGSLTIAEDGTLYLRDNRETATDVPAALVNVEDFTVDAGGTLALDLVDGDADPAYPQVVADTADITDGVLEVRVADPDSLLANSYSYDNIIDANTLTGTFADVVTPNLFLDATAVYDTDDNVDLTVARVAFDDSGFALGTNPASVAGGLETIYDPTGNGDMDDLYIALFGVDNVADYSDALSQLSGSQYATYLQSLSWMGNRFNGILADMGECAALNTDAGMLTCKRHGPGIWGTVNYGAENIDADSSIGAPGYDSDQWYAALGADMPLGEYGVIGIGAGYVKNKGNFEGTAGNLSADMDADGFQVGAYAAYDPGNFYAKASGSYSEIKGDSTRSISIGDFGGALTSSPKASIWALGGEVGYRLPVGKAVTLTPYAGLDYVSAEYDTFTESGLPGANLTVDGKDSYATSELGVKLQGTMGAIQPELKVGWRHSFEEDPAYITAAFADAPGTAFNIYGPDRNQDAIVAGAKVAGQVGESTWLELGYEGWMASKQDVHSGFITLRHEFGAAPAAVAPP</sequence>
<feature type="non-terminal residue" evidence="3">
    <location>
        <position position="1848"/>
    </location>
</feature>
<name>A0A6I4T6R8_9SPHN</name>
<feature type="chain" id="PRO_5026135132" evidence="1">
    <location>
        <begin position="26"/>
        <end position="1848"/>
    </location>
</feature>
<dbReference type="RefSeq" id="WP_160735976.1">
    <property type="nucleotide sequence ID" value="NZ_WTYT01000003.1"/>
</dbReference>